<dbReference type="AlphaFoldDB" id="A0A3E0U5J0"/>
<protein>
    <submittedName>
        <fullName evidence="2">Sel1 repeat family protein</fullName>
    </submittedName>
</protein>
<dbReference type="Proteomes" id="UP000256899">
    <property type="component" value="Unassembled WGS sequence"/>
</dbReference>
<gene>
    <name evidence="2" type="ORF">DXX94_11125</name>
</gene>
<dbReference type="Gene3D" id="1.25.40.10">
    <property type="entry name" value="Tetratricopeptide repeat domain"/>
    <property type="match status" value="1"/>
</dbReference>
<dbReference type="RefSeq" id="WP_116015900.1">
    <property type="nucleotide sequence ID" value="NZ_QUOT01000001.1"/>
</dbReference>
<feature type="transmembrane region" description="Helical" evidence="1">
    <location>
        <begin position="80"/>
        <end position="103"/>
    </location>
</feature>
<evidence type="ECO:0000256" key="1">
    <source>
        <dbReference type="SAM" id="Phobius"/>
    </source>
</evidence>
<keyword evidence="3" id="KW-1185">Reference proteome</keyword>
<sequence>MEYGESTTNGGVTYQHQCSHCGGNKHHVKGCIRYAYVFLQSLPLYPVGRRIELECTECLTRVGQQGIDAQLYKQLLGSAFTVYQFLIKFTGLILLIYLAASWWQDRQAEQHQLEQLVSYPQINDFLLIDYRKLNNHYRPHEKFRIAKLVDLTGDTVSVIYGNFFYQHQSSFEEAISSGQTRAFSYFGKNSHNFTQAQFTDLYQREGIVKAARPEGNMLFGNFIISDTGYQVSTSYIPGEREYASGLAFERAGYIEDHLVKAFVKFEQSATLGFASGQIKLAEIYLAGDVVKSDFNTALYWLEQASLQSNKRAIKKFAIICQQTKACDLASFHQRLLDFGVNITVNKKNL</sequence>
<keyword evidence="1" id="KW-0472">Membrane</keyword>
<organism evidence="2 3">
    <name type="scientific">Thalassotalea euphylliae</name>
    <dbReference type="NCBI Taxonomy" id="1655234"/>
    <lineage>
        <taxon>Bacteria</taxon>
        <taxon>Pseudomonadati</taxon>
        <taxon>Pseudomonadota</taxon>
        <taxon>Gammaproteobacteria</taxon>
        <taxon>Alteromonadales</taxon>
        <taxon>Colwelliaceae</taxon>
        <taxon>Thalassotalea</taxon>
    </lineage>
</organism>
<dbReference type="SUPFAM" id="SSF81901">
    <property type="entry name" value="HCP-like"/>
    <property type="match status" value="1"/>
</dbReference>
<proteinExistence type="predicted"/>
<name>A0A3E0U5J0_9GAMM</name>
<keyword evidence="1" id="KW-0812">Transmembrane</keyword>
<evidence type="ECO:0000313" key="3">
    <source>
        <dbReference type="Proteomes" id="UP000256899"/>
    </source>
</evidence>
<comment type="caution">
    <text evidence="2">The sequence shown here is derived from an EMBL/GenBank/DDBJ whole genome shotgun (WGS) entry which is preliminary data.</text>
</comment>
<dbReference type="InterPro" id="IPR006597">
    <property type="entry name" value="Sel1-like"/>
</dbReference>
<accession>A0A3E0U5J0</accession>
<dbReference type="EMBL" id="QUOT01000001">
    <property type="protein sequence ID" value="REL31222.1"/>
    <property type="molecule type" value="Genomic_DNA"/>
</dbReference>
<evidence type="ECO:0000313" key="2">
    <source>
        <dbReference type="EMBL" id="REL31222.1"/>
    </source>
</evidence>
<dbReference type="SMART" id="SM00671">
    <property type="entry name" value="SEL1"/>
    <property type="match status" value="1"/>
</dbReference>
<reference evidence="3" key="1">
    <citation type="submission" date="2018-08" db="EMBL/GenBank/DDBJ databases">
        <title>Thalassotalea euphylliae genome.</title>
        <authorList>
            <person name="Summers S."/>
            <person name="Rice S.A."/>
            <person name="Freckelton M.L."/>
            <person name="Nedved B.T."/>
            <person name="Hadfield M.G."/>
        </authorList>
    </citation>
    <scope>NUCLEOTIDE SEQUENCE [LARGE SCALE GENOMIC DNA]</scope>
    <source>
        <strain evidence="3">H3</strain>
    </source>
</reference>
<dbReference type="InterPro" id="IPR011990">
    <property type="entry name" value="TPR-like_helical_dom_sf"/>
</dbReference>
<keyword evidence="1" id="KW-1133">Transmembrane helix</keyword>